<name>A0A5C3LFF6_9AGAR</name>
<proteinExistence type="predicted"/>
<sequence length="239" mass="26092">MDGVDGVDGSPLQNPLFIVSAGRVTSANSVLMGTTLLGQPLLSLNVDDKLRTGTYVLCMHPAITIGPRRGEQEILGWEGKGCDSAFTRYSTRLNPTPVFGNTREQEEEYHFPNRGAVRRVPAYTRNFGLCSNPWTTDSNSVSERDDRPPSLMRSSSAASYNENRLLPAEHVLHSPSIASSDITTFVFVEDEKQREGGGVSSVGGVNPSVVSPGEETERVTVSMDIVPQPRFYNMAGWKL</sequence>
<dbReference type="AlphaFoldDB" id="A0A5C3LFF6"/>
<protein>
    <submittedName>
        <fullName evidence="2">Uncharacterized protein</fullName>
    </submittedName>
</protein>
<evidence type="ECO:0000256" key="1">
    <source>
        <dbReference type="SAM" id="MobiDB-lite"/>
    </source>
</evidence>
<organism evidence="2 3">
    <name type="scientific">Crucibulum laeve</name>
    <dbReference type="NCBI Taxonomy" id="68775"/>
    <lineage>
        <taxon>Eukaryota</taxon>
        <taxon>Fungi</taxon>
        <taxon>Dikarya</taxon>
        <taxon>Basidiomycota</taxon>
        <taxon>Agaricomycotina</taxon>
        <taxon>Agaricomycetes</taxon>
        <taxon>Agaricomycetidae</taxon>
        <taxon>Agaricales</taxon>
        <taxon>Agaricineae</taxon>
        <taxon>Nidulariaceae</taxon>
        <taxon>Crucibulum</taxon>
    </lineage>
</organism>
<reference evidence="2 3" key="1">
    <citation type="journal article" date="2019" name="Nat. Ecol. Evol.">
        <title>Megaphylogeny resolves global patterns of mushroom evolution.</title>
        <authorList>
            <person name="Varga T."/>
            <person name="Krizsan K."/>
            <person name="Foldi C."/>
            <person name="Dima B."/>
            <person name="Sanchez-Garcia M."/>
            <person name="Sanchez-Ramirez S."/>
            <person name="Szollosi G.J."/>
            <person name="Szarkandi J.G."/>
            <person name="Papp V."/>
            <person name="Albert L."/>
            <person name="Andreopoulos W."/>
            <person name="Angelini C."/>
            <person name="Antonin V."/>
            <person name="Barry K.W."/>
            <person name="Bougher N.L."/>
            <person name="Buchanan P."/>
            <person name="Buyck B."/>
            <person name="Bense V."/>
            <person name="Catcheside P."/>
            <person name="Chovatia M."/>
            <person name="Cooper J."/>
            <person name="Damon W."/>
            <person name="Desjardin D."/>
            <person name="Finy P."/>
            <person name="Geml J."/>
            <person name="Haridas S."/>
            <person name="Hughes K."/>
            <person name="Justo A."/>
            <person name="Karasinski D."/>
            <person name="Kautmanova I."/>
            <person name="Kiss B."/>
            <person name="Kocsube S."/>
            <person name="Kotiranta H."/>
            <person name="LaButti K.M."/>
            <person name="Lechner B.E."/>
            <person name="Liimatainen K."/>
            <person name="Lipzen A."/>
            <person name="Lukacs Z."/>
            <person name="Mihaltcheva S."/>
            <person name="Morgado L.N."/>
            <person name="Niskanen T."/>
            <person name="Noordeloos M.E."/>
            <person name="Ohm R.A."/>
            <person name="Ortiz-Santana B."/>
            <person name="Ovrebo C."/>
            <person name="Racz N."/>
            <person name="Riley R."/>
            <person name="Savchenko A."/>
            <person name="Shiryaev A."/>
            <person name="Soop K."/>
            <person name="Spirin V."/>
            <person name="Szebenyi C."/>
            <person name="Tomsovsky M."/>
            <person name="Tulloss R.E."/>
            <person name="Uehling J."/>
            <person name="Grigoriev I.V."/>
            <person name="Vagvolgyi C."/>
            <person name="Papp T."/>
            <person name="Martin F.M."/>
            <person name="Miettinen O."/>
            <person name="Hibbett D.S."/>
            <person name="Nagy L.G."/>
        </authorList>
    </citation>
    <scope>NUCLEOTIDE SEQUENCE [LARGE SCALE GENOMIC DNA]</scope>
    <source>
        <strain evidence="2 3">CBS 166.37</strain>
    </source>
</reference>
<accession>A0A5C3LFF6</accession>
<gene>
    <name evidence="2" type="ORF">BDQ12DRAFT_671920</name>
</gene>
<feature type="region of interest" description="Disordered" evidence="1">
    <location>
        <begin position="134"/>
        <end position="156"/>
    </location>
</feature>
<evidence type="ECO:0000313" key="2">
    <source>
        <dbReference type="EMBL" id="TFK31375.1"/>
    </source>
</evidence>
<dbReference type="Proteomes" id="UP000308652">
    <property type="component" value="Unassembled WGS sequence"/>
</dbReference>
<dbReference type="EMBL" id="ML213767">
    <property type="protein sequence ID" value="TFK31375.1"/>
    <property type="molecule type" value="Genomic_DNA"/>
</dbReference>
<keyword evidence="3" id="KW-1185">Reference proteome</keyword>
<evidence type="ECO:0000313" key="3">
    <source>
        <dbReference type="Proteomes" id="UP000308652"/>
    </source>
</evidence>